<comment type="similarity">
    <text evidence="1">Belongs to the GST superfamily.</text>
</comment>
<evidence type="ECO:0000256" key="4">
    <source>
        <dbReference type="ARBA" id="ARBA00022679"/>
    </source>
</evidence>
<comment type="catalytic activity">
    <reaction evidence="5">
        <text>RX + glutathione = an S-substituted glutathione + a halide anion + H(+)</text>
        <dbReference type="Rhea" id="RHEA:16437"/>
        <dbReference type="ChEBI" id="CHEBI:15378"/>
        <dbReference type="ChEBI" id="CHEBI:16042"/>
        <dbReference type="ChEBI" id="CHEBI:17792"/>
        <dbReference type="ChEBI" id="CHEBI:57925"/>
        <dbReference type="ChEBI" id="CHEBI:90779"/>
        <dbReference type="EC" id="2.5.1.18"/>
    </reaction>
</comment>
<feature type="domain" description="GST N-terminal" evidence="6">
    <location>
        <begin position="2"/>
        <end position="81"/>
    </location>
</feature>
<dbReference type="InterPro" id="IPR004045">
    <property type="entry name" value="Glutathione_S-Trfase_N"/>
</dbReference>
<dbReference type="PROSITE" id="PS50405">
    <property type="entry name" value="GST_CTER"/>
    <property type="match status" value="1"/>
</dbReference>
<dbReference type="SUPFAM" id="SSF47616">
    <property type="entry name" value="GST C-terminal domain-like"/>
    <property type="match status" value="1"/>
</dbReference>
<evidence type="ECO:0000256" key="3">
    <source>
        <dbReference type="ARBA" id="ARBA00022613"/>
    </source>
</evidence>
<evidence type="ECO:0000256" key="5">
    <source>
        <dbReference type="ARBA" id="ARBA00047960"/>
    </source>
</evidence>
<dbReference type="InterPro" id="IPR004046">
    <property type="entry name" value="GST_C"/>
</dbReference>
<dbReference type="PROSITE" id="PS50404">
    <property type="entry name" value="GST_NTER"/>
    <property type="match status" value="1"/>
</dbReference>
<dbReference type="InterPro" id="IPR036249">
    <property type="entry name" value="Thioredoxin-like_sf"/>
</dbReference>
<dbReference type="SFLD" id="SFLDS00019">
    <property type="entry name" value="Glutathione_Transferase_(cytos"/>
    <property type="match status" value="1"/>
</dbReference>
<evidence type="ECO:0000256" key="2">
    <source>
        <dbReference type="ARBA" id="ARBA00012452"/>
    </source>
</evidence>
<dbReference type="Gene3D" id="1.20.1050.10">
    <property type="match status" value="1"/>
</dbReference>
<dbReference type="GO" id="GO:0004364">
    <property type="term" value="F:glutathione transferase activity"/>
    <property type="evidence" value="ECO:0007669"/>
    <property type="project" value="UniProtKB-EC"/>
</dbReference>
<dbReference type="SUPFAM" id="SSF52833">
    <property type="entry name" value="Thioredoxin-like"/>
    <property type="match status" value="1"/>
</dbReference>
<dbReference type="AlphaFoldDB" id="A0A0H5ANL7"/>
<evidence type="ECO:0000313" key="8">
    <source>
        <dbReference type="EMBL" id="BAR90779.1"/>
    </source>
</evidence>
<evidence type="ECO:0000256" key="1">
    <source>
        <dbReference type="ARBA" id="ARBA00007409"/>
    </source>
</evidence>
<dbReference type="GO" id="GO:0006749">
    <property type="term" value="P:glutathione metabolic process"/>
    <property type="evidence" value="ECO:0007669"/>
    <property type="project" value="TreeGrafter"/>
</dbReference>
<dbReference type="InterPro" id="IPR050213">
    <property type="entry name" value="GST_superfamily"/>
</dbReference>
<dbReference type="Pfam" id="PF14497">
    <property type="entry name" value="GST_C_3"/>
    <property type="match status" value="1"/>
</dbReference>
<proteinExistence type="evidence at transcript level"/>
<dbReference type="Pfam" id="PF02798">
    <property type="entry name" value="GST_N"/>
    <property type="match status" value="1"/>
</dbReference>
<feature type="domain" description="GST C-terminal" evidence="7">
    <location>
        <begin position="83"/>
        <end position="207"/>
    </location>
</feature>
<dbReference type="InterPro" id="IPR036282">
    <property type="entry name" value="Glutathione-S-Trfase_C_sf"/>
</dbReference>
<reference evidence="8" key="1">
    <citation type="journal article" date="2015" name="Integr. Comp. Biol.">
        <title>Molecular Evidence for Convergence and Parallelism in Evolution of Complex Brains of Cephalopod Molluscs: Insights from Visual Systems.</title>
        <authorList>
            <person name="Yoshida M.A."/>
            <person name="Ogura A."/>
            <person name="Ikeo K."/>
            <person name="Shigeno S."/>
            <person name="Moritaki T."/>
            <person name="Winters G.C."/>
            <person name="Kohn A.B."/>
            <person name="Moroz L.L."/>
        </authorList>
    </citation>
    <scope>NUCLEOTIDE SEQUENCE</scope>
</reference>
<dbReference type="FunFam" id="1.20.1050.10:FF:000030">
    <property type="entry name" value="Glutathione S-transferase S1"/>
    <property type="match status" value="1"/>
</dbReference>
<dbReference type="FunFam" id="3.40.30.10:FF:000258">
    <property type="entry name" value="Glutathione S-transferase"/>
    <property type="match status" value="1"/>
</dbReference>
<evidence type="ECO:0000259" key="7">
    <source>
        <dbReference type="PROSITE" id="PS50405"/>
    </source>
</evidence>
<protein>
    <recommendedName>
        <fullName evidence="2">glutathione transferase</fullName>
        <ecNumber evidence="2">2.5.1.18</ecNumber>
    </recommendedName>
</protein>
<organism evidence="8">
    <name type="scientific">Nautilus pompilius</name>
    <dbReference type="NCBI Taxonomy" id="34573"/>
    <lineage>
        <taxon>Eukaryota</taxon>
        <taxon>Metazoa</taxon>
        <taxon>Spiralia</taxon>
        <taxon>Lophotrochozoa</taxon>
        <taxon>Mollusca</taxon>
        <taxon>Cephalopoda</taxon>
        <taxon>Nautiloidea</taxon>
        <taxon>Nautilida</taxon>
        <taxon>Nautilidae</taxon>
        <taxon>Nautilus</taxon>
    </lineage>
</organism>
<keyword evidence="3" id="KW-0273">Eye lens protein</keyword>
<sequence length="207" mass="24040">MPTYKLTYFDGKGRAELTRLLFTAAGVDFHDCRIGYVDDWPALKPHTPFGQLPILEIDDNIVIPQSLAIARHIARKYGYAGKDLMEQTQADVIVDTFDDLHVEFGKTLYEKDESKKNELKRQFREEVLPRYLRNLEKALKKNCGGEGYFVGNSLTWADLQAINILDITMSDFPDMLKDFPKLGSHRQRVENQPRIYEYLRNRPLQKL</sequence>
<dbReference type="InterPro" id="IPR010987">
    <property type="entry name" value="Glutathione-S-Trfase_C-like"/>
</dbReference>
<dbReference type="PANTHER" id="PTHR11571">
    <property type="entry name" value="GLUTATHIONE S-TRANSFERASE"/>
    <property type="match status" value="1"/>
</dbReference>
<dbReference type="SFLD" id="SFLDG00363">
    <property type="entry name" value="AMPS_(cytGST):_Alpha-__Mu-__Pi"/>
    <property type="match status" value="1"/>
</dbReference>
<reference evidence="8" key="2">
    <citation type="submission" date="2015-01" db="EMBL/GenBank/DDBJ databases">
        <authorList>
            <person name="Yoshida M."/>
            <person name="Moroz L.L."/>
            <person name="Ogura A."/>
        </authorList>
    </citation>
    <scope>NUCLEOTIDE SEQUENCE</scope>
</reference>
<dbReference type="Gene3D" id="3.40.30.10">
    <property type="entry name" value="Glutaredoxin"/>
    <property type="match status" value="1"/>
</dbReference>
<dbReference type="SFLD" id="SFLDG01205">
    <property type="entry name" value="AMPS.1"/>
    <property type="match status" value="1"/>
</dbReference>
<dbReference type="CDD" id="cd03039">
    <property type="entry name" value="GST_N_Sigma_like"/>
    <property type="match status" value="1"/>
</dbReference>
<dbReference type="CDD" id="cd03192">
    <property type="entry name" value="GST_C_Sigma_like"/>
    <property type="match status" value="1"/>
</dbReference>
<dbReference type="PANTHER" id="PTHR11571:SF224">
    <property type="entry name" value="HEMATOPOIETIC PROSTAGLANDIN D SYNTHASE"/>
    <property type="match status" value="1"/>
</dbReference>
<dbReference type="GO" id="GO:0005212">
    <property type="term" value="F:structural constituent of eye lens"/>
    <property type="evidence" value="ECO:0007669"/>
    <property type="project" value="UniProtKB-KW"/>
</dbReference>
<dbReference type="InterPro" id="IPR040079">
    <property type="entry name" value="Glutathione_S-Trfase"/>
</dbReference>
<accession>A0A0H5ANL7</accession>
<dbReference type="EMBL" id="LC021442">
    <property type="protein sequence ID" value="BAR90779.1"/>
    <property type="molecule type" value="mRNA"/>
</dbReference>
<dbReference type="EC" id="2.5.1.18" evidence="2"/>
<keyword evidence="4 8" id="KW-0808">Transferase</keyword>
<evidence type="ECO:0000259" key="6">
    <source>
        <dbReference type="PROSITE" id="PS50404"/>
    </source>
</evidence>
<name>A0A0H5ANL7_9MOLL</name>